<evidence type="ECO:0000313" key="1">
    <source>
        <dbReference type="EMBL" id="MCR2805531.1"/>
    </source>
</evidence>
<dbReference type="RefSeq" id="WP_257448068.1">
    <property type="nucleotide sequence ID" value="NZ_JANIPJ010000012.1"/>
</dbReference>
<proteinExistence type="predicted"/>
<dbReference type="InterPro" id="IPR052209">
    <property type="entry name" value="CbiZ"/>
</dbReference>
<sequence>MTQPFRAGTDYRSTLFPELNLELNENRIELRLPRAFHTLSSAILPGGFGLADGFVNWKVPLDYRCGDPITDLKRQCGLWGFDPERTVGFMTAAKLTHASVAETEGDCFKLICCTTSGTRNAARAGMTRTTYSAYAPGTINTILLIDGAMTEAAMVNAVITATEAKAAALADLGVREQSSGLLATGTTTDALAVGVSQDGAAGAIHAYAGAATTIGCAIGEAVYQTVLESVRAQHEV</sequence>
<dbReference type="InterPro" id="IPR002808">
    <property type="entry name" value="AdoCbi_amidolase"/>
</dbReference>
<accession>A0A9X2MTL0</accession>
<name>A0A9X2MTL0_9BACL</name>
<protein>
    <submittedName>
        <fullName evidence="1">Adenosylcobinamide amidohydrolase</fullName>
    </submittedName>
</protein>
<dbReference type="AlphaFoldDB" id="A0A9X2MTL0"/>
<dbReference type="PANTHER" id="PTHR35336">
    <property type="entry name" value="ADENOSYLCOBINAMIDE AMIDOHYDROLASE"/>
    <property type="match status" value="1"/>
</dbReference>
<comment type="caution">
    <text evidence="1">The sequence shown here is derived from an EMBL/GenBank/DDBJ whole genome shotgun (WGS) entry which is preliminary data.</text>
</comment>
<dbReference type="EMBL" id="JANIPJ010000012">
    <property type="protein sequence ID" value="MCR2805531.1"/>
    <property type="molecule type" value="Genomic_DNA"/>
</dbReference>
<gene>
    <name evidence="1" type="ORF">NQZ67_16705</name>
</gene>
<evidence type="ECO:0000313" key="2">
    <source>
        <dbReference type="Proteomes" id="UP001141950"/>
    </source>
</evidence>
<keyword evidence="2" id="KW-1185">Reference proteome</keyword>
<dbReference type="Proteomes" id="UP001141950">
    <property type="component" value="Unassembled WGS sequence"/>
</dbReference>
<organism evidence="1 2">
    <name type="scientific">Paenibacillus soyae</name>
    <dbReference type="NCBI Taxonomy" id="2969249"/>
    <lineage>
        <taxon>Bacteria</taxon>
        <taxon>Bacillati</taxon>
        <taxon>Bacillota</taxon>
        <taxon>Bacilli</taxon>
        <taxon>Bacillales</taxon>
        <taxon>Paenibacillaceae</taxon>
        <taxon>Paenibacillus</taxon>
    </lineage>
</organism>
<dbReference type="PANTHER" id="PTHR35336:SF5">
    <property type="entry name" value="ADENOSYLCOBINAMIDE AMIDOHYDROLASE"/>
    <property type="match status" value="1"/>
</dbReference>
<reference evidence="1" key="1">
    <citation type="submission" date="2022-08" db="EMBL/GenBank/DDBJ databases">
        <title>The genomic sequence of strain Paenibacillus sp. SCIV0701.</title>
        <authorList>
            <person name="Zhao H."/>
        </authorList>
    </citation>
    <scope>NUCLEOTIDE SEQUENCE</scope>
    <source>
        <strain evidence="1">SCIV0701</strain>
    </source>
</reference>
<dbReference type="Pfam" id="PF01955">
    <property type="entry name" value="CbiZ"/>
    <property type="match status" value="1"/>
</dbReference>